<feature type="region of interest" description="Disordered" evidence="1">
    <location>
        <begin position="1"/>
        <end position="29"/>
    </location>
</feature>
<dbReference type="Proteomes" id="UP001292571">
    <property type="component" value="Unassembled WGS sequence"/>
</dbReference>
<dbReference type="EMBL" id="JAYEET010000012">
    <property type="protein sequence ID" value="MEA1605168.1"/>
    <property type="molecule type" value="Genomic_DNA"/>
</dbReference>
<protein>
    <submittedName>
        <fullName evidence="2">Uncharacterized protein</fullName>
    </submittedName>
</protein>
<feature type="compositionally biased region" description="Basic and acidic residues" evidence="1">
    <location>
        <begin position="1"/>
        <end position="12"/>
    </location>
</feature>
<proteinExistence type="predicted"/>
<keyword evidence="3" id="KW-1185">Reference proteome</keyword>
<dbReference type="RefSeq" id="WP_322948429.1">
    <property type="nucleotide sequence ID" value="NZ_JAYEET010000012.1"/>
</dbReference>
<comment type="caution">
    <text evidence="2">The sequence shown here is derived from an EMBL/GenBank/DDBJ whole genome shotgun (WGS) entry which is preliminary data.</text>
</comment>
<sequence>MKKATIPEEKRSQSHGKNTTTAPTPAELLSTAPSKIARVLVYVRHFDTLNRFEAARKVGDTCLNSTIPALESQYGLTFEHMPEKAANHWGAPCGVTRYRLPASQHEQADKVLTMMFARKGKKVAA</sequence>
<evidence type="ECO:0000313" key="2">
    <source>
        <dbReference type="EMBL" id="MEA1605168.1"/>
    </source>
</evidence>
<gene>
    <name evidence="2" type="ORF">SOP97_04950</name>
</gene>
<organism evidence="2 3">
    <name type="scientific">Pseudomonas spirodelae</name>
    <dbReference type="NCBI Taxonomy" id="3101751"/>
    <lineage>
        <taxon>Bacteria</taxon>
        <taxon>Pseudomonadati</taxon>
        <taxon>Pseudomonadota</taxon>
        <taxon>Gammaproteobacteria</taxon>
        <taxon>Pseudomonadales</taxon>
        <taxon>Pseudomonadaceae</taxon>
        <taxon>Pseudomonas</taxon>
    </lineage>
</organism>
<accession>A0ABU5P6Q0</accession>
<reference evidence="2 3" key="1">
    <citation type="submission" date="2023-12" db="EMBL/GenBank/DDBJ databases">
        <title>Pseudomonas sp. T5W1.</title>
        <authorList>
            <person name="Maltman C."/>
        </authorList>
    </citation>
    <scope>NUCLEOTIDE SEQUENCE [LARGE SCALE GENOMIC DNA]</scope>
    <source>
        <strain evidence="2 3">T5W1</strain>
    </source>
</reference>
<name>A0ABU5P6Q0_9PSED</name>
<evidence type="ECO:0000313" key="3">
    <source>
        <dbReference type="Proteomes" id="UP001292571"/>
    </source>
</evidence>
<evidence type="ECO:0000256" key="1">
    <source>
        <dbReference type="SAM" id="MobiDB-lite"/>
    </source>
</evidence>